<dbReference type="Proteomes" id="UP000287601">
    <property type="component" value="Chromosome"/>
</dbReference>
<proteinExistence type="predicted"/>
<evidence type="ECO:0000313" key="1">
    <source>
        <dbReference type="EMBL" id="QAT42702.1"/>
    </source>
</evidence>
<dbReference type="EMBL" id="CP035281">
    <property type="protein sequence ID" value="QAT42702.1"/>
    <property type="molecule type" value="Genomic_DNA"/>
</dbReference>
<protein>
    <recommendedName>
        <fullName evidence="3">Sporulation protein YqfC</fullName>
    </recommendedName>
</protein>
<dbReference type="KEGG" id="amij:EQM06_05355"/>
<keyword evidence="2" id="KW-1185">Reference proteome</keyword>
<dbReference type="OrthoDB" id="2085917at2"/>
<evidence type="ECO:0008006" key="3">
    <source>
        <dbReference type="Google" id="ProtNLM"/>
    </source>
</evidence>
<name>A0A410PUS9_9FIRM</name>
<accession>A0A410PUS9</accession>
<dbReference type="AlphaFoldDB" id="A0A410PUS9"/>
<organism evidence="1 2">
    <name type="scientific">Aminipila luticellarii</name>
    <dbReference type="NCBI Taxonomy" id="2507160"/>
    <lineage>
        <taxon>Bacteria</taxon>
        <taxon>Bacillati</taxon>
        <taxon>Bacillota</taxon>
        <taxon>Clostridia</taxon>
        <taxon>Peptostreptococcales</taxon>
        <taxon>Anaerovoracaceae</taxon>
        <taxon>Aminipila</taxon>
    </lineage>
</organism>
<evidence type="ECO:0000313" key="2">
    <source>
        <dbReference type="Proteomes" id="UP000287601"/>
    </source>
</evidence>
<gene>
    <name evidence="1" type="ORF">EQM06_05355</name>
</gene>
<reference evidence="1 2" key="1">
    <citation type="submission" date="2019-01" db="EMBL/GenBank/DDBJ databases">
        <title>Draft genomes of a novel of Aminipila strains.</title>
        <authorList>
            <person name="Ma S."/>
        </authorList>
    </citation>
    <scope>NUCLEOTIDE SEQUENCE [LARGE SCALE GENOMIC DNA]</scope>
    <source>
        <strain evidence="2">JN-39</strain>
    </source>
</reference>
<sequence>MTVIRSFFFAFVIHYYDEVRYCMDIKNELLYDFNLNMPRVLVSGRTGIIDNVKKIVFVSENSIVIDNGKRFTALNGQNLTITQIEDERVLVTGEIKSIEFYGALPADKD</sequence>
<dbReference type="InterPro" id="IPR022476">
    <property type="entry name" value="Spore_YabP/YqfC"/>
</dbReference>
<dbReference type="Pfam" id="PF07873">
    <property type="entry name" value="YabP"/>
    <property type="match status" value="1"/>
</dbReference>